<keyword evidence="6" id="KW-1133">Transmembrane helix</keyword>
<feature type="compositionally biased region" description="Low complexity" evidence="5">
    <location>
        <begin position="649"/>
        <end position="660"/>
    </location>
</feature>
<dbReference type="GO" id="GO:0005938">
    <property type="term" value="C:cell cortex"/>
    <property type="evidence" value="ECO:0007669"/>
    <property type="project" value="UniProtKB-ARBA"/>
</dbReference>
<dbReference type="InterPro" id="IPR027417">
    <property type="entry name" value="P-loop_NTPase"/>
</dbReference>
<dbReference type="CDD" id="cd01850">
    <property type="entry name" value="CDC_Septin"/>
    <property type="match status" value="1"/>
</dbReference>
<dbReference type="Pfam" id="PF00735">
    <property type="entry name" value="Septin"/>
    <property type="match status" value="1"/>
</dbReference>
<dbReference type="EMBL" id="KV453858">
    <property type="protein sequence ID" value="ODV84234.1"/>
    <property type="molecule type" value="Genomic_DNA"/>
</dbReference>
<dbReference type="PROSITE" id="PS51719">
    <property type="entry name" value="G_SEPTIN"/>
    <property type="match status" value="1"/>
</dbReference>
<dbReference type="STRING" id="983967.A0A1E4SXM5"/>
<keyword evidence="6" id="KW-0472">Membrane</keyword>
<dbReference type="OrthoDB" id="416553at2759"/>
<feature type="region of interest" description="Disordered" evidence="5">
    <location>
        <begin position="645"/>
        <end position="668"/>
    </location>
</feature>
<feature type="region of interest" description="Disordered" evidence="5">
    <location>
        <begin position="1"/>
        <end position="23"/>
    </location>
</feature>
<feature type="compositionally biased region" description="Basic and acidic residues" evidence="5">
    <location>
        <begin position="1"/>
        <end position="11"/>
    </location>
</feature>
<keyword evidence="2 4" id="KW-0547">Nucleotide-binding</keyword>
<accession>A0A1E4SXM5</accession>
<protein>
    <recommendedName>
        <fullName evidence="7">Septin-type G domain-containing protein</fullName>
    </recommendedName>
</protein>
<evidence type="ECO:0000313" key="8">
    <source>
        <dbReference type="EMBL" id="ODV84234.1"/>
    </source>
</evidence>
<keyword evidence="9" id="KW-1185">Reference proteome</keyword>
<feature type="transmembrane region" description="Helical" evidence="6">
    <location>
        <begin position="75"/>
        <end position="93"/>
    </location>
</feature>
<comment type="subcellular location">
    <subcellularLocation>
        <location evidence="1">Bud neck</location>
    </subcellularLocation>
</comment>
<evidence type="ECO:0000256" key="6">
    <source>
        <dbReference type="SAM" id="Phobius"/>
    </source>
</evidence>
<evidence type="ECO:0000256" key="4">
    <source>
        <dbReference type="RuleBase" id="RU004560"/>
    </source>
</evidence>
<keyword evidence="6" id="KW-0812">Transmembrane</keyword>
<sequence length="764" mass="87428">MSVRLTGDDSLIRQTSLNTGSSPEIRPSFRNTDIDHELGISDPVIDDHTIKHRFDDRLRKIEHICSRYRFHKVPIVNYLILSVLAVLLLKLSVRYHKLYTKSSLIATIATNVVLYGIADTMAQSIAAMQKSRPFREVRSSSVYDISQYIRSLSNSNPEDTFVDYGESNRNNLGDTDSIDQISFDASSDVDLATEFKFRRFVCFIFWGFIMAFVQVMWYSFLNSMYTDMPSVVSVLERVLTDQLCFSPISLICFFTYGTIVIEQGTQEDVKAKLYKIYISTLACNFCQIDMYAIENPTTNDPYGDMSATGSTGTLMKVEEYPVHYNLSSATVNLLPGEIGLACLPILKRLHALKEGANFNMMVVGESGVGKSSFINTLFDTLVIEKKTTSPKPNLDKTTEIIPYKMELIEDNFHLRLTVIDTPGFGDYIDNRYCWYPIVRYIDEQYRRVVYQENQPDRTNLVNGAIHVCLYFIVPSATGLSQIDIESMKNLSARINLVPVISKADAFTVEELNAFRQRVQNTLKEHEISICELIENPGCASFTDDMPFSVINSIERFENSEKKFVRGRSYKWGLAEVENPAHCDFVRLREFLMGTSMADLISSTENYYENYRRDFMKYRLGKALESSVSDDEIVAIGNGQHENEVMVPESKGSWKSTTKKGAQPHPSINELIDTKSSTYVLNLLNTLNLKETEKELVELNPAYLESEKTMKKKFTEIVQSQNQKFKDWKRALFERQDKFNKDIEQIHKRLLSLQDQIKSLDPIRA</sequence>
<gene>
    <name evidence="8" type="ORF">CANARDRAFT_201537</name>
</gene>
<dbReference type="Proteomes" id="UP000094801">
    <property type="component" value="Unassembled WGS sequence"/>
</dbReference>
<evidence type="ECO:0000256" key="2">
    <source>
        <dbReference type="ARBA" id="ARBA00022741"/>
    </source>
</evidence>
<organism evidence="8 9">
    <name type="scientific">[Candida] arabinofermentans NRRL YB-2248</name>
    <dbReference type="NCBI Taxonomy" id="983967"/>
    <lineage>
        <taxon>Eukaryota</taxon>
        <taxon>Fungi</taxon>
        <taxon>Dikarya</taxon>
        <taxon>Ascomycota</taxon>
        <taxon>Saccharomycotina</taxon>
        <taxon>Pichiomycetes</taxon>
        <taxon>Pichiales</taxon>
        <taxon>Pichiaceae</taxon>
        <taxon>Ogataea</taxon>
        <taxon>Ogataea/Candida clade</taxon>
    </lineage>
</organism>
<dbReference type="InterPro" id="IPR030379">
    <property type="entry name" value="G_SEPTIN_dom"/>
</dbReference>
<evidence type="ECO:0000259" key="7">
    <source>
        <dbReference type="PROSITE" id="PS51719"/>
    </source>
</evidence>
<dbReference type="InterPro" id="IPR016491">
    <property type="entry name" value="Septin"/>
</dbReference>
<dbReference type="GO" id="GO:0005525">
    <property type="term" value="F:GTP binding"/>
    <property type="evidence" value="ECO:0007669"/>
    <property type="project" value="UniProtKB-KW"/>
</dbReference>
<reference evidence="9" key="1">
    <citation type="submission" date="2016-04" db="EMBL/GenBank/DDBJ databases">
        <title>Comparative genomics of biotechnologically important yeasts.</title>
        <authorList>
            <consortium name="DOE Joint Genome Institute"/>
            <person name="Riley R."/>
            <person name="Haridas S."/>
            <person name="Wolfe K.H."/>
            <person name="Lopes M.R."/>
            <person name="Hittinger C.T."/>
            <person name="Goker M."/>
            <person name="Salamov A."/>
            <person name="Wisecaver J."/>
            <person name="Long T.M."/>
            <person name="Aerts A.L."/>
            <person name="Barry K."/>
            <person name="Choi C."/>
            <person name="Clum A."/>
            <person name="Coughlan A.Y."/>
            <person name="Deshpande S."/>
            <person name="Douglass A.P."/>
            <person name="Hanson S.J."/>
            <person name="Klenk H.-P."/>
            <person name="Labutti K."/>
            <person name="Lapidus A."/>
            <person name="Lindquist E."/>
            <person name="Lipzen A."/>
            <person name="Meier-Kolthoff J.P."/>
            <person name="Ohm R.A."/>
            <person name="Otillar R.P."/>
            <person name="Pangilinan J."/>
            <person name="Peng Y."/>
            <person name="Rokas A."/>
            <person name="Rosa C.A."/>
            <person name="Scheuner C."/>
            <person name="Sibirny A.A."/>
            <person name="Slot J.C."/>
            <person name="Stielow J.B."/>
            <person name="Sun H."/>
            <person name="Kurtzman C.P."/>
            <person name="Blackwell M."/>
            <person name="Grigoriev I.V."/>
            <person name="Jeffries T.W."/>
        </authorList>
    </citation>
    <scope>NUCLEOTIDE SEQUENCE [LARGE SCALE GENOMIC DNA]</scope>
    <source>
        <strain evidence="9">NRRL YB-2248</strain>
    </source>
</reference>
<evidence type="ECO:0000256" key="1">
    <source>
        <dbReference type="ARBA" id="ARBA00004266"/>
    </source>
</evidence>
<feature type="transmembrane region" description="Helical" evidence="6">
    <location>
        <begin position="200"/>
        <end position="220"/>
    </location>
</feature>
<keyword evidence="3 4" id="KW-0342">GTP-binding</keyword>
<feature type="transmembrane region" description="Helical" evidence="6">
    <location>
        <begin position="105"/>
        <end position="128"/>
    </location>
</feature>
<dbReference type="SUPFAM" id="SSF52540">
    <property type="entry name" value="P-loop containing nucleoside triphosphate hydrolases"/>
    <property type="match status" value="1"/>
</dbReference>
<evidence type="ECO:0000313" key="9">
    <source>
        <dbReference type="Proteomes" id="UP000094801"/>
    </source>
</evidence>
<dbReference type="AlphaFoldDB" id="A0A1E4SXM5"/>
<evidence type="ECO:0000256" key="3">
    <source>
        <dbReference type="ARBA" id="ARBA00023134"/>
    </source>
</evidence>
<feature type="compositionally biased region" description="Polar residues" evidence="5">
    <location>
        <begin position="12"/>
        <end position="22"/>
    </location>
</feature>
<dbReference type="GO" id="GO:0005935">
    <property type="term" value="C:cellular bud neck"/>
    <property type="evidence" value="ECO:0007669"/>
    <property type="project" value="UniProtKB-SubCell"/>
</dbReference>
<proteinExistence type="inferred from homology"/>
<name>A0A1E4SXM5_9ASCO</name>
<comment type="similarity">
    <text evidence="4">Belongs to the TRAFAC class TrmE-Era-EngA-EngB-Septin-like GTPase superfamily. Septin GTPase family.</text>
</comment>
<evidence type="ECO:0000256" key="5">
    <source>
        <dbReference type="SAM" id="MobiDB-lite"/>
    </source>
</evidence>
<dbReference type="Gene3D" id="3.40.50.300">
    <property type="entry name" value="P-loop containing nucleotide triphosphate hydrolases"/>
    <property type="match status" value="1"/>
</dbReference>
<feature type="domain" description="Septin-type G" evidence="7">
    <location>
        <begin position="354"/>
        <end position="617"/>
    </location>
</feature>
<dbReference type="GO" id="GO:0032156">
    <property type="term" value="C:septin cytoskeleton"/>
    <property type="evidence" value="ECO:0007669"/>
    <property type="project" value="UniProtKB-ARBA"/>
</dbReference>
<dbReference type="PANTHER" id="PTHR18884">
    <property type="entry name" value="SEPTIN"/>
    <property type="match status" value="1"/>
</dbReference>